<dbReference type="Pfam" id="PF02099">
    <property type="entry name" value="Josephin"/>
    <property type="match status" value="1"/>
</dbReference>
<keyword evidence="10 12" id="KW-0472">Membrane</keyword>
<dbReference type="SUPFAM" id="SSF144091">
    <property type="entry name" value="Rhomboid-like"/>
    <property type="match status" value="1"/>
</dbReference>
<feature type="domain" description="Josephin" evidence="13">
    <location>
        <begin position="1"/>
        <end position="135"/>
    </location>
</feature>
<dbReference type="Gene3D" id="1.20.1540.10">
    <property type="entry name" value="Rhomboid-like"/>
    <property type="match status" value="1"/>
</dbReference>
<dbReference type="Pfam" id="PF01694">
    <property type="entry name" value="Rhomboid"/>
    <property type="match status" value="1"/>
</dbReference>
<dbReference type="EMBL" id="HBEG01003718">
    <property type="protein sequence ID" value="CAD8346416.1"/>
    <property type="molecule type" value="Transcribed_RNA"/>
</dbReference>
<comment type="similarity">
    <text evidence="3">Belongs to the peptidase S54 family.</text>
</comment>
<dbReference type="InterPro" id="IPR035952">
    <property type="entry name" value="Rhomboid-like_sf"/>
</dbReference>
<keyword evidence="8" id="KW-0378">Hydrolase</keyword>
<accession>A0A7S0F933</accession>
<dbReference type="InterPro" id="IPR022764">
    <property type="entry name" value="Peptidase_S54_rhomboid_dom"/>
</dbReference>
<evidence type="ECO:0000256" key="1">
    <source>
        <dbReference type="ARBA" id="ARBA00000707"/>
    </source>
</evidence>
<keyword evidence="9 12" id="KW-1133">Transmembrane helix</keyword>
<dbReference type="GO" id="GO:0006508">
    <property type="term" value="P:proteolysis"/>
    <property type="evidence" value="ECO:0007669"/>
    <property type="project" value="UniProtKB-KW"/>
</dbReference>
<dbReference type="Gene3D" id="1.10.287.10">
    <property type="entry name" value="S15/NS1, RNA-binding"/>
    <property type="match status" value="1"/>
</dbReference>
<reference evidence="14" key="1">
    <citation type="submission" date="2021-01" db="EMBL/GenBank/DDBJ databases">
        <authorList>
            <person name="Corre E."/>
            <person name="Pelletier E."/>
            <person name="Niang G."/>
            <person name="Scheremetjew M."/>
            <person name="Finn R."/>
            <person name="Kale V."/>
            <person name="Holt S."/>
            <person name="Cochrane G."/>
            <person name="Meng A."/>
            <person name="Brown T."/>
            <person name="Cohen L."/>
        </authorList>
    </citation>
    <scope>NUCLEOTIDE SEQUENCE</scope>
    <source>
        <strain evidence="14">Pbaha01</strain>
    </source>
</reference>
<dbReference type="GO" id="GO:0004843">
    <property type="term" value="F:cysteine-type deubiquitinase activity"/>
    <property type="evidence" value="ECO:0007669"/>
    <property type="project" value="UniProtKB-EC"/>
</dbReference>
<evidence type="ECO:0000256" key="6">
    <source>
        <dbReference type="ARBA" id="ARBA00022692"/>
    </source>
</evidence>
<evidence type="ECO:0000313" key="14">
    <source>
        <dbReference type="EMBL" id="CAD8346416.1"/>
    </source>
</evidence>
<feature type="transmembrane region" description="Helical" evidence="12">
    <location>
        <begin position="350"/>
        <end position="371"/>
    </location>
</feature>
<dbReference type="InterPro" id="IPR006155">
    <property type="entry name" value="Josephin"/>
</dbReference>
<feature type="transmembrane region" description="Helical" evidence="12">
    <location>
        <begin position="295"/>
        <end position="314"/>
    </location>
</feature>
<gene>
    <name evidence="14" type="ORF">PBAH0796_LOCUS2154</name>
</gene>
<evidence type="ECO:0000256" key="8">
    <source>
        <dbReference type="ARBA" id="ARBA00022801"/>
    </source>
</evidence>
<dbReference type="Gene3D" id="3.90.70.40">
    <property type="match status" value="1"/>
</dbReference>
<dbReference type="GO" id="GO:0004252">
    <property type="term" value="F:serine-type endopeptidase activity"/>
    <property type="evidence" value="ECO:0007669"/>
    <property type="project" value="InterPro"/>
</dbReference>
<feature type="transmembrane region" description="Helical" evidence="12">
    <location>
        <begin position="410"/>
        <end position="429"/>
    </location>
</feature>
<evidence type="ECO:0000256" key="9">
    <source>
        <dbReference type="ARBA" id="ARBA00022989"/>
    </source>
</evidence>
<dbReference type="EC" id="3.4.19.12" evidence="4"/>
<feature type="transmembrane region" description="Helical" evidence="12">
    <location>
        <begin position="326"/>
        <end position="344"/>
    </location>
</feature>
<dbReference type="PROSITE" id="PS50957">
    <property type="entry name" value="JOSEPHIN"/>
    <property type="match status" value="1"/>
</dbReference>
<proteinExistence type="inferred from homology"/>
<keyword evidence="5" id="KW-0645">Protease</keyword>
<comment type="caution">
    <text evidence="11">Lacks conserved residue(s) required for the propagation of feature annotation.</text>
</comment>
<dbReference type="InterPro" id="IPR051739">
    <property type="entry name" value="Rhomboid_IM_Serine_Proteases"/>
</dbReference>
<sequence>MVAHDLDQKEKELTDGHGLDYGNACADGFYNVQVMQVILERAGCEMLPLRAQAGQRLWVDLGREKAFILNKHKHWFALRRIGKEWFDLNSCLCLPRHYTKGDLLSHLSEAMSEGYAVFTVRGQLPACELEANRKQLREAVKACKVVGPRAEGNLHPLVFLVTAHFFGAMQFDAFSPRARRIQQNFYRRTLADLRRKKLERQGRASIPPILSGNNQASPSKEDKLRRQHWPFFTLAQCLLAVGLWVTFSLWPDLGAGSLEGEAGLESILPGRTMLLVHRDCEDFRPQVWRWFTYQFTHGSVADLGLSAILTAALGISLEGLWGSPRIWLAFNAGIIGGAMCHMVANAHASSLTGMSAGCYCLLGIHMADLLLNWSGRRFRKLKVIVLVVLVCFDNTNLLVGGVTAELWTSSVTTQGGGFVMGILVGAGMGQNMLGPRAERGLLVGVILAVLAIAIFCISWIAQWPPRSLWHPTPWCWARQVYNTSLWRDDSWHCVRCRDEECIARWLVNERVAKVDHGLCDRQVGWSSTDT</sequence>
<feature type="transmembrane region" description="Helical" evidence="12">
    <location>
        <begin position="441"/>
        <end position="461"/>
    </location>
</feature>
<evidence type="ECO:0000256" key="3">
    <source>
        <dbReference type="ARBA" id="ARBA00009045"/>
    </source>
</evidence>
<dbReference type="PANTHER" id="PTHR45840:SF2">
    <property type="entry name" value="PROTEIN RHOMBOID-RELATED"/>
    <property type="match status" value="1"/>
</dbReference>
<dbReference type="PRINTS" id="PR01233">
    <property type="entry name" value="JOSEPHIN"/>
</dbReference>
<feature type="transmembrane region" description="Helical" evidence="12">
    <location>
        <begin position="229"/>
        <end position="250"/>
    </location>
</feature>
<comment type="subcellular location">
    <subcellularLocation>
        <location evidence="2">Membrane</location>
        <topology evidence="2">Multi-pass membrane protein</topology>
    </subcellularLocation>
</comment>
<dbReference type="PANTHER" id="PTHR45840">
    <property type="entry name" value="RHOMBOID-RELATED PROTEIN"/>
    <property type="match status" value="1"/>
</dbReference>
<protein>
    <recommendedName>
        <fullName evidence="4">ubiquitinyl hydrolase 1</fullName>
        <ecNumber evidence="4">3.4.19.12</ecNumber>
    </recommendedName>
</protein>
<evidence type="ECO:0000256" key="7">
    <source>
        <dbReference type="ARBA" id="ARBA00022786"/>
    </source>
</evidence>
<comment type="catalytic activity">
    <reaction evidence="1">
        <text>Thiol-dependent hydrolysis of ester, thioester, amide, peptide and isopeptide bonds formed by the C-terminal Gly of ubiquitin (a 76-residue protein attached to proteins as an intracellular targeting signal).</text>
        <dbReference type="EC" id="3.4.19.12"/>
    </reaction>
</comment>
<dbReference type="GO" id="GO:0016020">
    <property type="term" value="C:membrane"/>
    <property type="evidence" value="ECO:0007669"/>
    <property type="project" value="UniProtKB-SubCell"/>
</dbReference>
<feature type="transmembrane region" description="Helical" evidence="12">
    <location>
        <begin position="383"/>
        <end position="404"/>
    </location>
</feature>
<evidence type="ECO:0000256" key="2">
    <source>
        <dbReference type="ARBA" id="ARBA00004141"/>
    </source>
</evidence>
<evidence type="ECO:0000259" key="13">
    <source>
        <dbReference type="PROSITE" id="PS50957"/>
    </source>
</evidence>
<keyword evidence="7" id="KW-0833">Ubl conjugation pathway</keyword>
<dbReference type="AlphaFoldDB" id="A0A7S0F933"/>
<evidence type="ECO:0000256" key="5">
    <source>
        <dbReference type="ARBA" id="ARBA00022670"/>
    </source>
</evidence>
<name>A0A7S0F933_9DINO</name>
<dbReference type="GO" id="GO:0016579">
    <property type="term" value="P:protein deubiquitination"/>
    <property type="evidence" value="ECO:0007669"/>
    <property type="project" value="InterPro"/>
</dbReference>
<evidence type="ECO:0000256" key="12">
    <source>
        <dbReference type="SAM" id="Phobius"/>
    </source>
</evidence>
<keyword evidence="6 12" id="KW-0812">Transmembrane</keyword>
<evidence type="ECO:0000256" key="10">
    <source>
        <dbReference type="ARBA" id="ARBA00023136"/>
    </source>
</evidence>
<dbReference type="SMART" id="SM01246">
    <property type="entry name" value="Josephin"/>
    <property type="match status" value="1"/>
</dbReference>
<organism evidence="14">
    <name type="scientific">Pyrodinium bahamense</name>
    <dbReference type="NCBI Taxonomy" id="73915"/>
    <lineage>
        <taxon>Eukaryota</taxon>
        <taxon>Sar</taxon>
        <taxon>Alveolata</taxon>
        <taxon>Dinophyceae</taxon>
        <taxon>Gonyaulacales</taxon>
        <taxon>Pyrocystaceae</taxon>
        <taxon>Pyrodinium</taxon>
    </lineage>
</organism>
<evidence type="ECO:0000256" key="4">
    <source>
        <dbReference type="ARBA" id="ARBA00012759"/>
    </source>
</evidence>
<evidence type="ECO:0000256" key="11">
    <source>
        <dbReference type="PROSITE-ProRule" id="PRU00331"/>
    </source>
</evidence>